<sequence length="78" mass="8823">MAANELASNLDETELMNVINELMEDIINTLMINLSMEETCSVDDDGRGTDVARRRLHDIVVCTDRRQGRAGRRWLCVG</sequence>
<dbReference type="AlphaFoldDB" id="A0AAV0WVW8"/>
<comment type="caution">
    <text evidence="1">The sequence shown here is derived from an EMBL/GenBank/DDBJ whole genome shotgun (WGS) entry which is preliminary data.</text>
</comment>
<reference evidence="1 2" key="1">
    <citation type="submission" date="2023-01" db="EMBL/GenBank/DDBJ databases">
        <authorList>
            <person name="Whitehead M."/>
        </authorList>
    </citation>
    <scope>NUCLEOTIDE SEQUENCE [LARGE SCALE GENOMIC DNA]</scope>
</reference>
<organism evidence="1 2">
    <name type="scientific">Macrosiphum euphorbiae</name>
    <name type="common">potato aphid</name>
    <dbReference type="NCBI Taxonomy" id="13131"/>
    <lineage>
        <taxon>Eukaryota</taxon>
        <taxon>Metazoa</taxon>
        <taxon>Ecdysozoa</taxon>
        <taxon>Arthropoda</taxon>
        <taxon>Hexapoda</taxon>
        <taxon>Insecta</taxon>
        <taxon>Pterygota</taxon>
        <taxon>Neoptera</taxon>
        <taxon>Paraneoptera</taxon>
        <taxon>Hemiptera</taxon>
        <taxon>Sternorrhyncha</taxon>
        <taxon>Aphidomorpha</taxon>
        <taxon>Aphidoidea</taxon>
        <taxon>Aphididae</taxon>
        <taxon>Macrosiphini</taxon>
        <taxon>Macrosiphum</taxon>
    </lineage>
</organism>
<proteinExistence type="predicted"/>
<evidence type="ECO:0000313" key="1">
    <source>
        <dbReference type="EMBL" id="CAI6360185.1"/>
    </source>
</evidence>
<evidence type="ECO:0000313" key="2">
    <source>
        <dbReference type="Proteomes" id="UP001160148"/>
    </source>
</evidence>
<keyword evidence="2" id="KW-1185">Reference proteome</keyword>
<gene>
    <name evidence="1" type="ORF">MEUPH1_LOCUS15509</name>
</gene>
<dbReference type="EMBL" id="CARXXK010000003">
    <property type="protein sequence ID" value="CAI6360185.1"/>
    <property type="molecule type" value="Genomic_DNA"/>
</dbReference>
<protein>
    <submittedName>
        <fullName evidence="1">Uncharacterized protein</fullName>
    </submittedName>
</protein>
<dbReference type="Proteomes" id="UP001160148">
    <property type="component" value="Unassembled WGS sequence"/>
</dbReference>
<name>A0AAV0WVW8_9HEMI</name>
<accession>A0AAV0WVW8</accession>